<evidence type="ECO:0000259" key="12">
    <source>
        <dbReference type="PROSITE" id="PS50879"/>
    </source>
</evidence>
<keyword evidence="8" id="KW-0862">Zinc</keyword>
<dbReference type="GO" id="GO:0008270">
    <property type="term" value="F:zinc ion binding"/>
    <property type="evidence" value="ECO:0007669"/>
    <property type="project" value="UniProtKB-KW"/>
</dbReference>
<dbReference type="GO" id="GO:0015074">
    <property type="term" value="P:DNA integration"/>
    <property type="evidence" value="ECO:0007669"/>
    <property type="project" value="InterPro"/>
</dbReference>
<evidence type="ECO:0000256" key="8">
    <source>
        <dbReference type="PROSITE-ProRule" id="PRU00042"/>
    </source>
</evidence>
<dbReference type="Pfam" id="PF13650">
    <property type="entry name" value="Asp_protease_2"/>
    <property type="match status" value="1"/>
</dbReference>
<evidence type="ECO:0000256" key="4">
    <source>
        <dbReference type="ARBA" id="ARBA00022722"/>
    </source>
</evidence>
<keyword evidence="2" id="KW-0808">Transferase</keyword>
<dbReference type="SUPFAM" id="SSF53098">
    <property type="entry name" value="Ribonuclease H-like"/>
    <property type="match status" value="2"/>
</dbReference>
<proteinExistence type="predicted"/>
<feature type="domain" description="Reverse transcriptase" evidence="11">
    <location>
        <begin position="381"/>
        <end position="559"/>
    </location>
</feature>
<comment type="caution">
    <text evidence="14">The sequence shown here is derived from an EMBL/GenBank/DDBJ whole genome shotgun (WGS) entry which is preliminary data.</text>
</comment>
<dbReference type="CDD" id="cd01647">
    <property type="entry name" value="RT_LTR"/>
    <property type="match status" value="1"/>
</dbReference>
<dbReference type="InterPro" id="IPR036397">
    <property type="entry name" value="RNaseH_sf"/>
</dbReference>
<evidence type="ECO:0000259" key="10">
    <source>
        <dbReference type="PROSITE" id="PS50157"/>
    </source>
</evidence>
<sequence length="1432" mass="162788">MRFELGEMRVANFLIDFKHWFKLMYPGASEEQLVKAAIERFPIKFQSRIISIADDIKTISKLQTIAERVEKALLLELRESMQLYAAKAQKQESETQLLLDEIKKLREEVNGLNVDVPQNVEDVVESGLLADVRSEMTSISHQIRETVTLRIASQEDSYDYVPIRVDGQEAFAMIDNGATRCYMKSDAAKRLNLKLDTSEISIVVAFNNTTCESLGIVNASVSFGNSEKIYKISFIVIKEAPHAIVIGKDFLKGKAVIDYVNKNLLLHSAMASKNKLDIKKASNEQPIEERICKSKDSNDNINIKLNNGEEIVCGKSANIGQIRNLIKEVEDIFLISKGSQRFIHGVEFTIDTGNALPTKHKLRPLSKEDKETVERKIKDLLERGIIRSSNSEWASAIVLVPKADGSKRMCGDYRDLNKATRRDSYPLPNIESILQSLSHKARISKLDCQDAFFLIPIKEEDRCKTAIITHLGLFEYNYMPFGLKNASAAFQRVMDSTLDDIKGIAFGFIDDIFVTSEKEEDHLHDLEKALRRLQETGVVLKPNKVKIFQKQVEVLGHLIDINGISPQPIKVQKVLNFQPPTSKQQLQSFLGTVNYLSKFMPNCAKLLTPLRGLLKKKSSFKWQESHQKAFDNIKKATGNIERLSFLDPKLSRIIDLESGDASIAATLYQNGQQKQIVDHKSRSLSETEQRYLDIEKEALALHLALTKFKPYMSSEPIVVRTKLPHFKAAMEKKSASQRMTRILLDIQDINFTIELYKGIKNIAVDDIKTISDAEDLDLFQNVFIDGACKGNGSEEAKASYACWWGPKHPLNKSGLVGSPASNQRAELTAAIVALETAVENDINALRLISDSSYLVKALNEWLPLWIKNGWKNTKGEPIANKDLFEKIYQLAMRKKLAWKHVAGHSGIRGNEEANLMATQTLDISETAFNSVKIADGDIDFKEEQKKDEYIQRKAAQGGKFIIYDKVVFRNDGNGRRIVVPRHLIDIILKTYHDSPLFGGHFGVDKTYNKIYAKFWWKGMKADVEKYIASCHKCQIHKPPPGKPVGILKPISTIYPMEIIGIDFVGPIRETTRGNKYIIVAIDHFSSYLIAKAISEITAKVAADFVFEEIICRFGVPKTVLTDQGVQFQSKLFRELINAIGSKKLQTSSYHPQCNGKTERANQTIKMALKKYCSSDQRDWDKYLKMVVFAYNNSKNATTGFSPFEIIHGFKPIQPQENIKKPSTNQYVLEIQDRLDKIYKKVASNLDKAKSKQKEDFDSRHRPKNYSIGDKVLIWKEHHTPGLTRKFEPKYFGPYEIVGIIRPGIAYKVKTEKAIESISAQNMKSYNVRYQNDIEFISQNEQSDYRNYIHFLDIVEPIHAHQIDSDLISNHDYGNLSENSDAETEFYEVEMDKDGASGFSCSKCRRKFIVKSSLDRHEMLEHPMEYICEYCGW</sequence>
<dbReference type="InterPro" id="IPR013087">
    <property type="entry name" value="Znf_C2H2_type"/>
</dbReference>
<dbReference type="SUPFAM" id="SSF50630">
    <property type="entry name" value="Acid proteases"/>
    <property type="match status" value="1"/>
</dbReference>
<dbReference type="PANTHER" id="PTHR37984">
    <property type="entry name" value="PROTEIN CBG26694"/>
    <property type="match status" value="1"/>
</dbReference>
<dbReference type="Gene3D" id="2.40.70.10">
    <property type="entry name" value="Acid Proteases"/>
    <property type="match status" value="1"/>
</dbReference>
<dbReference type="SUPFAM" id="SSF56672">
    <property type="entry name" value="DNA/RNA polymerases"/>
    <property type="match status" value="1"/>
</dbReference>
<dbReference type="InterPro" id="IPR043128">
    <property type="entry name" value="Rev_trsase/Diguanyl_cyclase"/>
</dbReference>
<dbReference type="STRING" id="1965070.A0A443QE95"/>
<dbReference type="InterPro" id="IPR043502">
    <property type="entry name" value="DNA/RNA_pol_sf"/>
</dbReference>
<keyword evidence="5" id="KW-0255">Endonuclease</keyword>
<dbReference type="InterPro" id="IPR002156">
    <property type="entry name" value="RNaseH_domain"/>
</dbReference>
<keyword evidence="8" id="KW-0479">Metal-binding</keyword>
<dbReference type="GO" id="GO:0042575">
    <property type="term" value="C:DNA polymerase complex"/>
    <property type="evidence" value="ECO:0007669"/>
    <property type="project" value="UniProtKB-ARBA"/>
</dbReference>
<dbReference type="InterPro" id="IPR012337">
    <property type="entry name" value="RNaseH-like_sf"/>
</dbReference>
<keyword evidence="15" id="KW-1185">Reference proteome</keyword>
<evidence type="ECO:0000313" key="14">
    <source>
        <dbReference type="EMBL" id="RWS01320.1"/>
    </source>
</evidence>
<dbReference type="PROSITE" id="PS50157">
    <property type="entry name" value="ZINC_FINGER_C2H2_2"/>
    <property type="match status" value="1"/>
</dbReference>
<feature type="non-terminal residue" evidence="14">
    <location>
        <position position="1432"/>
    </location>
</feature>
<evidence type="ECO:0000256" key="2">
    <source>
        <dbReference type="ARBA" id="ARBA00022679"/>
    </source>
</evidence>
<evidence type="ECO:0000256" key="5">
    <source>
        <dbReference type="ARBA" id="ARBA00022759"/>
    </source>
</evidence>
<dbReference type="PROSITE" id="PS50879">
    <property type="entry name" value="RNASE_H_1"/>
    <property type="match status" value="1"/>
</dbReference>
<keyword evidence="6" id="KW-0233">DNA recombination</keyword>
<feature type="coiled-coil region" evidence="9">
    <location>
        <begin position="74"/>
        <end position="115"/>
    </location>
</feature>
<dbReference type="OrthoDB" id="6742124at2759"/>
<dbReference type="GO" id="GO:0003676">
    <property type="term" value="F:nucleic acid binding"/>
    <property type="evidence" value="ECO:0007669"/>
    <property type="project" value="InterPro"/>
</dbReference>
<dbReference type="Pfam" id="PF17921">
    <property type="entry name" value="Integrase_H2C2"/>
    <property type="match status" value="1"/>
</dbReference>
<evidence type="ECO:0000256" key="9">
    <source>
        <dbReference type="SAM" id="Coils"/>
    </source>
</evidence>
<dbReference type="InterPro" id="IPR021109">
    <property type="entry name" value="Peptidase_aspartic_dom_sf"/>
</dbReference>
<dbReference type="Pfam" id="PF00665">
    <property type="entry name" value="rve"/>
    <property type="match status" value="1"/>
</dbReference>
<dbReference type="CDD" id="cd00303">
    <property type="entry name" value="retropepsin_like"/>
    <property type="match status" value="1"/>
</dbReference>
<dbReference type="GO" id="GO:0004523">
    <property type="term" value="F:RNA-DNA hybrid ribonuclease activity"/>
    <property type="evidence" value="ECO:0007669"/>
    <property type="project" value="InterPro"/>
</dbReference>
<evidence type="ECO:0000256" key="3">
    <source>
        <dbReference type="ARBA" id="ARBA00022695"/>
    </source>
</evidence>
<dbReference type="FunFam" id="3.30.420.10:FF:000032">
    <property type="entry name" value="Retrovirus-related Pol polyprotein from transposon 297-like Protein"/>
    <property type="match status" value="1"/>
</dbReference>
<evidence type="ECO:0000313" key="15">
    <source>
        <dbReference type="Proteomes" id="UP000285301"/>
    </source>
</evidence>
<organism evidence="14 15">
    <name type="scientific">Dinothrombium tinctorium</name>
    <dbReference type="NCBI Taxonomy" id="1965070"/>
    <lineage>
        <taxon>Eukaryota</taxon>
        <taxon>Metazoa</taxon>
        <taxon>Ecdysozoa</taxon>
        <taxon>Arthropoda</taxon>
        <taxon>Chelicerata</taxon>
        <taxon>Arachnida</taxon>
        <taxon>Acari</taxon>
        <taxon>Acariformes</taxon>
        <taxon>Trombidiformes</taxon>
        <taxon>Prostigmata</taxon>
        <taxon>Anystina</taxon>
        <taxon>Parasitengona</taxon>
        <taxon>Trombidioidea</taxon>
        <taxon>Trombidiidae</taxon>
        <taxon>Dinothrombium</taxon>
    </lineage>
</organism>
<dbReference type="InterPro" id="IPR041588">
    <property type="entry name" value="Integrase_H2C2"/>
</dbReference>
<dbReference type="InterPro" id="IPR041577">
    <property type="entry name" value="RT_RNaseH_2"/>
</dbReference>
<evidence type="ECO:0000256" key="7">
    <source>
        <dbReference type="ARBA" id="ARBA00023268"/>
    </source>
</evidence>
<dbReference type="PANTHER" id="PTHR37984:SF5">
    <property type="entry name" value="PROTEIN NYNRIN-LIKE"/>
    <property type="match status" value="1"/>
</dbReference>
<dbReference type="Pfam" id="PF00078">
    <property type="entry name" value="RVT_1"/>
    <property type="match status" value="1"/>
</dbReference>
<dbReference type="PROSITE" id="PS00028">
    <property type="entry name" value="ZINC_FINGER_C2H2_1"/>
    <property type="match status" value="1"/>
</dbReference>
<reference evidence="14 15" key="1">
    <citation type="journal article" date="2018" name="Gigascience">
        <title>Genomes of trombidid mites reveal novel predicted allergens and laterally-transferred genes associated with secondary metabolism.</title>
        <authorList>
            <person name="Dong X."/>
            <person name="Chaisiri K."/>
            <person name="Xia D."/>
            <person name="Armstrong S.D."/>
            <person name="Fang Y."/>
            <person name="Donnelly M.J."/>
            <person name="Kadowaki T."/>
            <person name="McGarry J.W."/>
            <person name="Darby A.C."/>
            <person name="Makepeace B.L."/>
        </authorList>
    </citation>
    <scope>NUCLEOTIDE SEQUENCE [LARGE SCALE GENOMIC DNA]</scope>
    <source>
        <strain evidence="14">UoL-WK</strain>
    </source>
</reference>
<accession>A0A443QE95</accession>
<name>A0A443QE95_9ACAR</name>
<keyword evidence="8" id="KW-0863">Zinc-finger</keyword>
<dbReference type="CDD" id="cd09280">
    <property type="entry name" value="RNase_HI_eukaryote_like"/>
    <property type="match status" value="1"/>
</dbReference>
<dbReference type="GO" id="GO:0006310">
    <property type="term" value="P:DNA recombination"/>
    <property type="evidence" value="ECO:0007669"/>
    <property type="project" value="UniProtKB-KW"/>
</dbReference>
<gene>
    <name evidence="14" type="ORF">B4U79_13335</name>
</gene>
<dbReference type="GO" id="GO:0003964">
    <property type="term" value="F:RNA-directed DNA polymerase activity"/>
    <property type="evidence" value="ECO:0007669"/>
    <property type="project" value="UniProtKB-EC"/>
</dbReference>
<dbReference type="Gene3D" id="3.10.10.10">
    <property type="entry name" value="HIV Type 1 Reverse Transcriptase, subunit A, domain 1"/>
    <property type="match status" value="1"/>
</dbReference>
<dbReference type="EC" id="2.7.7.49" evidence="1"/>
<dbReference type="FunFam" id="1.10.340.70:FF:000001">
    <property type="entry name" value="Retrovirus-related Pol polyprotein from transposon gypsy-like Protein"/>
    <property type="match status" value="1"/>
</dbReference>
<keyword evidence="7" id="KW-0511">Multifunctional enzyme</keyword>
<dbReference type="InterPro" id="IPR001584">
    <property type="entry name" value="Integrase_cat-core"/>
</dbReference>
<dbReference type="EMBL" id="NCKU01009404">
    <property type="protein sequence ID" value="RWS01320.1"/>
    <property type="molecule type" value="Genomic_DNA"/>
</dbReference>
<keyword evidence="5" id="KW-0378">Hydrolase</keyword>
<evidence type="ECO:0000256" key="1">
    <source>
        <dbReference type="ARBA" id="ARBA00012493"/>
    </source>
</evidence>
<dbReference type="Gene3D" id="3.30.420.10">
    <property type="entry name" value="Ribonuclease H-like superfamily/Ribonuclease H"/>
    <property type="match status" value="2"/>
</dbReference>
<dbReference type="Gene3D" id="3.30.70.270">
    <property type="match status" value="2"/>
</dbReference>
<dbReference type="Proteomes" id="UP000285301">
    <property type="component" value="Unassembled WGS sequence"/>
</dbReference>
<dbReference type="Pfam" id="PF17919">
    <property type="entry name" value="RT_RNaseH_2"/>
    <property type="match status" value="1"/>
</dbReference>
<dbReference type="PROSITE" id="PS50994">
    <property type="entry name" value="INTEGRASE"/>
    <property type="match status" value="1"/>
</dbReference>
<evidence type="ECO:0000259" key="11">
    <source>
        <dbReference type="PROSITE" id="PS50878"/>
    </source>
</evidence>
<dbReference type="Gene3D" id="1.10.340.70">
    <property type="match status" value="1"/>
</dbReference>
<protein>
    <recommendedName>
        <fullName evidence="1">RNA-directed DNA polymerase</fullName>
        <ecNumber evidence="1">2.7.7.49</ecNumber>
    </recommendedName>
</protein>
<feature type="domain" description="Integrase catalytic" evidence="13">
    <location>
        <begin position="1051"/>
        <end position="1210"/>
    </location>
</feature>
<dbReference type="Pfam" id="PF00075">
    <property type="entry name" value="RNase_H"/>
    <property type="match status" value="1"/>
</dbReference>
<evidence type="ECO:0000256" key="6">
    <source>
        <dbReference type="ARBA" id="ARBA00023172"/>
    </source>
</evidence>
<dbReference type="InterPro" id="IPR000477">
    <property type="entry name" value="RT_dom"/>
</dbReference>
<feature type="domain" description="RNase H type-1" evidence="12">
    <location>
        <begin position="776"/>
        <end position="922"/>
    </location>
</feature>
<keyword evidence="3" id="KW-0548">Nucleotidyltransferase</keyword>
<keyword evidence="4" id="KW-0540">Nuclease</keyword>
<dbReference type="PROSITE" id="PS50878">
    <property type="entry name" value="RT_POL"/>
    <property type="match status" value="1"/>
</dbReference>
<evidence type="ECO:0000259" key="13">
    <source>
        <dbReference type="PROSITE" id="PS50994"/>
    </source>
</evidence>
<dbReference type="FunFam" id="3.30.70.270:FF:000020">
    <property type="entry name" value="Transposon Tf2-6 polyprotein-like Protein"/>
    <property type="match status" value="1"/>
</dbReference>
<dbReference type="InterPro" id="IPR050951">
    <property type="entry name" value="Retrovirus_Pol_polyprotein"/>
</dbReference>
<feature type="domain" description="C2H2-type" evidence="10">
    <location>
        <begin position="1398"/>
        <end position="1426"/>
    </location>
</feature>
<keyword evidence="9" id="KW-0175">Coiled coil</keyword>